<evidence type="ECO:0000256" key="1">
    <source>
        <dbReference type="ARBA" id="ARBA00000085"/>
    </source>
</evidence>
<dbReference type="EMBL" id="JAHHGM010000018">
    <property type="protein sequence ID" value="MBT2990556.1"/>
    <property type="molecule type" value="Genomic_DNA"/>
</dbReference>
<dbReference type="Pfam" id="PF07730">
    <property type="entry name" value="HisKA_3"/>
    <property type="match status" value="1"/>
</dbReference>
<keyword evidence="5" id="KW-0547">Nucleotide-binding</keyword>
<dbReference type="PANTHER" id="PTHR24421:SF10">
    <property type="entry name" value="NITRATE_NITRITE SENSOR PROTEIN NARQ"/>
    <property type="match status" value="1"/>
</dbReference>
<evidence type="ECO:0000256" key="7">
    <source>
        <dbReference type="ARBA" id="ARBA00022840"/>
    </source>
</evidence>
<keyword evidence="6 10" id="KW-0418">Kinase</keyword>
<evidence type="ECO:0000313" key="11">
    <source>
        <dbReference type="Proteomes" id="UP000770889"/>
    </source>
</evidence>
<dbReference type="InterPro" id="IPR003594">
    <property type="entry name" value="HATPase_dom"/>
</dbReference>
<dbReference type="AlphaFoldDB" id="A0A944QWR5"/>
<dbReference type="Pfam" id="PF02518">
    <property type="entry name" value="HATPase_c"/>
    <property type="match status" value="1"/>
</dbReference>
<evidence type="ECO:0000259" key="9">
    <source>
        <dbReference type="PROSITE" id="PS50109"/>
    </source>
</evidence>
<name>A0A944QWR5_9GAMM</name>
<feature type="domain" description="Histidine kinase" evidence="9">
    <location>
        <begin position="190"/>
        <end position="279"/>
    </location>
</feature>
<dbReference type="Gene3D" id="1.20.5.1930">
    <property type="match status" value="1"/>
</dbReference>
<dbReference type="SUPFAM" id="SSF55874">
    <property type="entry name" value="ATPase domain of HSP90 chaperone/DNA topoisomerase II/histidine kinase"/>
    <property type="match status" value="1"/>
</dbReference>
<dbReference type="PANTHER" id="PTHR24421">
    <property type="entry name" value="NITRATE/NITRITE SENSOR PROTEIN NARX-RELATED"/>
    <property type="match status" value="1"/>
</dbReference>
<dbReference type="InterPro" id="IPR036890">
    <property type="entry name" value="HATPase_C_sf"/>
</dbReference>
<evidence type="ECO:0000313" key="10">
    <source>
        <dbReference type="EMBL" id="MBT2990556.1"/>
    </source>
</evidence>
<comment type="catalytic activity">
    <reaction evidence="1">
        <text>ATP + protein L-histidine = ADP + protein N-phospho-L-histidine.</text>
        <dbReference type="EC" id="2.7.13.3"/>
    </reaction>
</comment>
<keyword evidence="8" id="KW-0902">Two-component regulatory system</keyword>
<evidence type="ECO:0000256" key="2">
    <source>
        <dbReference type="ARBA" id="ARBA00012438"/>
    </source>
</evidence>
<evidence type="ECO:0000256" key="5">
    <source>
        <dbReference type="ARBA" id="ARBA00022741"/>
    </source>
</evidence>
<keyword evidence="3" id="KW-0597">Phosphoprotein</keyword>
<dbReference type="Proteomes" id="UP000770889">
    <property type="component" value="Unassembled WGS sequence"/>
</dbReference>
<accession>A0A944QWR5</accession>
<sequence>MTLVKEKNDLDLVGQSLLTLSVSAISPKTKSANSTKTIKDKRSLIESGFVPVMPDLIDNTNFPSNRINADEEEKKRISRELHDGVGQLLTSMNLHIQRCLDGCDDQAGDRGISEEHMDSLQALSSMVKLAMNEVRTICSSIRPAILDDLGVLAAITWQCRQISRICSKFEVFTDFSIDEADIPEEFKSVIYRIVQESLNNAMKYSQATLIKVKLSRTHDTIELSVLDDGIGFDPSEIKDRLGIGLMSMRERASSVNANLQIKAAVDQGVEISVSFPLKKVALNG</sequence>
<dbReference type="InterPro" id="IPR005467">
    <property type="entry name" value="His_kinase_dom"/>
</dbReference>
<gene>
    <name evidence="10" type="ORF">KME65_16490</name>
</gene>
<evidence type="ECO:0000256" key="3">
    <source>
        <dbReference type="ARBA" id="ARBA00022553"/>
    </source>
</evidence>
<reference evidence="10 11" key="1">
    <citation type="submission" date="2021-05" db="EMBL/GenBank/DDBJ databases">
        <title>Genetic and Functional Diversity in Clade A Lucinid endosymbionts from the Bahamas.</title>
        <authorList>
            <person name="Giani N.M."/>
            <person name="Engel A.S."/>
            <person name="Campbell B.J."/>
        </authorList>
    </citation>
    <scope>NUCLEOTIDE SEQUENCE [LARGE SCALE GENOMIC DNA]</scope>
    <source>
        <strain evidence="10">LUC16012Gg_MoonRockCtena</strain>
    </source>
</reference>
<evidence type="ECO:0000256" key="8">
    <source>
        <dbReference type="ARBA" id="ARBA00023012"/>
    </source>
</evidence>
<dbReference type="CDD" id="cd16917">
    <property type="entry name" value="HATPase_UhpB-NarQ-NarX-like"/>
    <property type="match status" value="1"/>
</dbReference>
<organism evidence="10 11">
    <name type="scientific">Candidatus Thiodiazotropha taylori</name>
    <dbReference type="NCBI Taxonomy" id="2792791"/>
    <lineage>
        <taxon>Bacteria</taxon>
        <taxon>Pseudomonadati</taxon>
        <taxon>Pseudomonadota</taxon>
        <taxon>Gammaproteobacteria</taxon>
        <taxon>Chromatiales</taxon>
        <taxon>Sedimenticolaceae</taxon>
        <taxon>Candidatus Thiodiazotropha</taxon>
    </lineage>
</organism>
<dbReference type="InterPro" id="IPR011712">
    <property type="entry name" value="Sig_transdc_His_kin_sub3_dim/P"/>
</dbReference>
<dbReference type="Gene3D" id="3.30.565.10">
    <property type="entry name" value="Histidine kinase-like ATPase, C-terminal domain"/>
    <property type="match status" value="1"/>
</dbReference>
<protein>
    <recommendedName>
        <fullName evidence="2">histidine kinase</fullName>
        <ecNumber evidence="2">2.7.13.3</ecNumber>
    </recommendedName>
</protein>
<dbReference type="GO" id="GO:0046983">
    <property type="term" value="F:protein dimerization activity"/>
    <property type="evidence" value="ECO:0007669"/>
    <property type="project" value="InterPro"/>
</dbReference>
<keyword evidence="7" id="KW-0067">ATP-binding</keyword>
<proteinExistence type="predicted"/>
<comment type="caution">
    <text evidence="10">The sequence shown here is derived from an EMBL/GenBank/DDBJ whole genome shotgun (WGS) entry which is preliminary data.</text>
</comment>
<dbReference type="EC" id="2.7.13.3" evidence="2"/>
<dbReference type="GO" id="GO:0000155">
    <property type="term" value="F:phosphorelay sensor kinase activity"/>
    <property type="evidence" value="ECO:0007669"/>
    <property type="project" value="InterPro"/>
</dbReference>
<dbReference type="GO" id="GO:0005524">
    <property type="term" value="F:ATP binding"/>
    <property type="evidence" value="ECO:0007669"/>
    <property type="project" value="UniProtKB-KW"/>
</dbReference>
<evidence type="ECO:0000256" key="6">
    <source>
        <dbReference type="ARBA" id="ARBA00022777"/>
    </source>
</evidence>
<dbReference type="GO" id="GO:0016020">
    <property type="term" value="C:membrane"/>
    <property type="evidence" value="ECO:0007669"/>
    <property type="project" value="InterPro"/>
</dbReference>
<dbReference type="InterPro" id="IPR050482">
    <property type="entry name" value="Sensor_HK_TwoCompSys"/>
</dbReference>
<dbReference type="PROSITE" id="PS50109">
    <property type="entry name" value="HIS_KIN"/>
    <property type="match status" value="1"/>
</dbReference>
<evidence type="ECO:0000256" key="4">
    <source>
        <dbReference type="ARBA" id="ARBA00022679"/>
    </source>
</evidence>
<keyword evidence="4" id="KW-0808">Transferase</keyword>
<dbReference type="SMART" id="SM00387">
    <property type="entry name" value="HATPase_c"/>
    <property type="match status" value="1"/>
</dbReference>